<sequence length="123" mass="12882">MSPLRPLLHRASSGQDTAPPSHGHRWAPGEPFPHKQGNRGAVARGSAATRRPQAAESHRGVRGAAPRRARPCSGAAVPECKKLPSVCFRHYPRGRGSPTAVTSSPGAAPLHVAEPRKAAPGSR</sequence>
<accession>A0AAV7TS12</accession>
<feature type="region of interest" description="Disordered" evidence="1">
    <location>
        <begin position="90"/>
        <end position="123"/>
    </location>
</feature>
<dbReference type="EMBL" id="JANPWB010000006">
    <property type="protein sequence ID" value="KAJ1179470.1"/>
    <property type="molecule type" value="Genomic_DNA"/>
</dbReference>
<name>A0AAV7TS12_PLEWA</name>
<comment type="caution">
    <text evidence="2">The sequence shown here is derived from an EMBL/GenBank/DDBJ whole genome shotgun (WGS) entry which is preliminary data.</text>
</comment>
<gene>
    <name evidence="2" type="ORF">NDU88_004704</name>
</gene>
<protein>
    <submittedName>
        <fullName evidence="2">Uncharacterized protein</fullName>
    </submittedName>
</protein>
<evidence type="ECO:0000256" key="1">
    <source>
        <dbReference type="SAM" id="MobiDB-lite"/>
    </source>
</evidence>
<dbReference type="AlphaFoldDB" id="A0AAV7TS12"/>
<dbReference type="Proteomes" id="UP001066276">
    <property type="component" value="Chromosome 3_2"/>
</dbReference>
<reference evidence="2" key="1">
    <citation type="journal article" date="2022" name="bioRxiv">
        <title>Sequencing and chromosome-scale assembly of the giantPleurodeles waltlgenome.</title>
        <authorList>
            <person name="Brown T."/>
            <person name="Elewa A."/>
            <person name="Iarovenko S."/>
            <person name="Subramanian E."/>
            <person name="Araus A.J."/>
            <person name="Petzold A."/>
            <person name="Susuki M."/>
            <person name="Suzuki K.-i.T."/>
            <person name="Hayashi T."/>
            <person name="Toyoda A."/>
            <person name="Oliveira C."/>
            <person name="Osipova E."/>
            <person name="Leigh N.D."/>
            <person name="Simon A."/>
            <person name="Yun M.H."/>
        </authorList>
    </citation>
    <scope>NUCLEOTIDE SEQUENCE</scope>
    <source>
        <strain evidence="2">20211129_DDA</strain>
        <tissue evidence="2">Liver</tissue>
    </source>
</reference>
<feature type="region of interest" description="Disordered" evidence="1">
    <location>
        <begin position="1"/>
        <end position="76"/>
    </location>
</feature>
<evidence type="ECO:0000313" key="3">
    <source>
        <dbReference type="Proteomes" id="UP001066276"/>
    </source>
</evidence>
<evidence type="ECO:0000313" key="2">
    <source>
        <dbReference type="EMBL" id="KAJ1179470.1"/>
    </source>
</evidence>
<organism evidence="2 3">
    <name type="scientific">Pleurodeles waltl</name>
    <name type="common">Iberian ribbed newt</name>
    <dbReference type="NCBI Taxonomy" id="8319"/>
    <lineage>
        <taxon>Eukaryota</taxon>
        <taxon>Metazoa</taxon>
        <taxon>Chordata</taxon>
        <taxon>Craniata</taxon>
        <taxon>Vertebrata</taxon>
        <taxon>Euteleostomi</taxon>
        <taxon>Amphibia</taxon>
        <taxon>Batrachia</taxon>
        <taxon>Caudata</taxon>
        <taxon>Salamandroidea</taxon>
        <taxon>Salamandridae</taxon>
        <taxon>Pleurodelinae</taxon>
        <taxon>Pleurodeles</taxon>
    </lineage>
</organism>
<keyword evidence="3" id="KW-1185">Reference proteome</keyword>
<proteinExistence type="predicted"/>